<protein>
    <recommendedName>
        <fullName evidence="8">DNA-directed RNA polymerase subunit alpha</fullName>
        <shortName evidence="8">PEP</shortName>
        <ecNumber evidence="8">2.7.7.6</ecNumber>
    </recommendedName>
    <alternativeName>
        <fullName evidence="8">Plastid-encoded RNA polymerase subunit alpha</fullName>
        <shortName evidence="8">RNA polymerase subunit alpha</shortName>
    </alternativeName>
</protein>
<dbReference type="SUPFAM" id="SSF47789">
    <property type="entry name" value="C-terminal domain of RNA polymerase alpha subunit"/>
    <property type="match status" value="1"/>
</dbReference>
<dbReference type="GO" id="GO:0009507">
    <property type="term" value="C:chloroplast"/>
    <property type="evidence" value="ECO:0007669"/>
    <property type="project" value="UniProtKB-SubCell"/>
</dbReference>
<dbReference type="Gene3D" id="3.30.1360.10">
    <property type="entry name" value="RNA polymerase, RBP11-like subunit"/>
    <property type="match status" value="1"/>
</dbReference>
<dbReference type="AlphaFoldDB" id="A0A097KL14"/>
<organism evidence="10">
    <name type="scientific">Pseudochlorella signiensis</name>
    <dbReference type="NCBI Taxonomy" id="173497"/>
    <lineage>
        <taxon>Eukaryota</taxon>
        <taxon>Viridiplantae</taxon>
        <taxon>Chlorophyta</taxon>
        <taxon>core chlorophytes</taxon>
        <taxon>Trebouxiophyceae</taxon>
        <taxon>Chlorellales</taxon>
        <taxon>Chlorellaceae</taxon>
        <taxon>Pseudochlorella</taxon>
    </lineage>
</organism>
<comment type="subunit">
    <text evidence="8">In plastids the minimal PEP RNA polymerase catalytic core is composed of four subunits: alpha, beta, beta', and beta''. When a (nuclear-encoded) sigma factor is associated with the core the holoenzyme is formed, which can initiate transcription.</text>
</comment>
<evidence type="ECO:0000259" key="9">
    <source>
        <dbReference type="SMART" id="SM00662"/>
    </source>
</evidence>
<dbReference type="SMART" id="SM00662">
    <property type="entry name" value="RPOLD"/>
    <property type="match status" value="1"/>
</dbReference>
<dbReference type="GO" id="GO:0046983">
    <property type="term" value="F:protein dimerization activity"/>
    <property type="evidence" value="ECO:0007669"/>
    <property type="project" value="InterPro"/>
</dbReference>
<geneLocation type="chloroplast" evidence="10"/>
<feature type="region of interest" description="Alpha C-terminal domain (alpha-CTD)" evidence="8">
    <location>
        <begin position="464"/>
        <end position="550"/>
    </location>
</feature>
<evidence type="ECO:0000256" key="6">
    <source>
        <dbReference type="ARBA" id="ARBA00023163"/>
    </source>
</evidence>
<dbReference type="EMBL" id="KM462866">
    <property type="protein sequence ID" value="AIT93852.1"/>
    <property type="molecule type" value="Genomic_DNA"/>
</dbReference>
<sequence>MPNIASHTLVSASQKETLKVENLLLSCIESRVENNRSFYGRFQLGPFDLGQGLTVATALRRTLLSELTGLAITAVVIKGASHEYSTLSGVRESVLDILLNLKQVVLAPVDTELEFESFPDSSNKQILTEPQIGFLKVCGPGIVKARDMKLPKSIQCVDPDQYIATLTANGNLEMKFIISEGKNYIVQTISPSKLSSRLSKQNFSSSSLNFVSSTDTSSLLGLESHFSKNSKKNSLKNEGLMSNEIINSRRLNSDKVDSDLIDQSQVIENTNGTGGNYPLINANSILNSDGSLALPKGNDTNNPLEQMSRRQNSSEQINFPNLNKNKSFSKANSLEHQINLRQDSIKKSQIGLLKTNKTKNVLLIDAVFMPVNRVNFLLENDEETIKPKEKIILEIWTNGSIHPRKAIHEAASALIQMIAPFQESKLLKAFTLNWSLKDSQNYQESVRRRELYSNQKKVKFAAKKDNLAIKKNRASIDIGNLELSLRPYTCLKRANINTVSDLLQYSADELLLLKNFGKRSLEEVEATLAPLGFKLGKQNSKELLSKNIIR</sequence>
<feature type="domain" description="DNA-directed RNA polymerase RpoA/D/Rpb3-type" evidence="9">
    <location>
        <begin position="39"/>
        <end position="424"/>
    </location>
</feature>
<dbReference type="InterPro" id="IPR011260">
    <property type="entry name" value="RNAP_asu_C"/>
</dbReference>
<dbReference type="SUPFAM" id="SSF56553">
    <property type="entry name" value="Insert subdomain of RNA polymerase alpha subunit"/>
    <property type="match status" value="1"/>
</dbReference>
<dbReference type="Pfam" id="PF01193">
    <property type="entry name" value="RNA_pol_L"/>
    <property type="match status" value="1"/>
</dbReference>
<keyword evidence="10" id="KW-0150">Chloroplast</keyword>
<dbReference type="GO" id="GO:0006351">
    <property type="term" value="P:DNA-templated transcription"/>
    <property type="evidence" value="ECO:0007669"/>
    <property type="project" value="UniProtKB-UniRule"/>
</dbReference>
<dbReference type="GO" id="GO:0003899">
    <property type="term" value="F:DNA-directed RNA polymerase activity"/>
    <property type="evidence" value="ECO:0007669"/>
    <property type="project" value="UniProtKB-UniRule"/>
</dbReference>
<comment type="subcellular location">
    <subcellularLocation>
        <location evidence="8">Plastid</location>
        <location evidence="8">Chloroplast</location>
    </subcellularLocation>
</comment>
<evidence type="ECO:0000313" key="10">
    <source>
        <dbReference type="EMBL" id="AIT93852.1"/>
    </source>
</evidence>
<dbReference type="InterPro" id="IPR011263">
    <property type="entry name" value="DNA-dir_RNA_pol_RpoA/D/Rpb3"/>
</dbReference>
<dbReference type="InterPro" id="IPR036643">
    <property type="entry name" value="RNApol_insert_sf"/>
</dbReference>
<dbReference type="RefSeq" id="YP_009105186.1">
    <property type="nucleotide sequence ID" value="NC_025529.1"/>
</dbReference>
<comment type="function">
    <text evidence="1 8">DNA-dependent RNA polymerase catalyzes the transcription of DNA into RNA using the four ribonucleoside triphosphates as substrates.</text>
</comment>
<dbReference type="Gene3D" id="1.10.150.20">
    <property type="entry name" value="5' to 3' exonuclease, C-terminal subdomain"/>
    <property type="match status" value="1"/>
</dbReference>
<dbReference type="InterPro" id="IPR011773">
    <property type="entry name" value="DNA-dir_RpoA"/>
</dbReference>
<dbReference type="GeneID" id="22158983"/>
<keyword evidence="4 8" id="KW-0808">Transferase</keyword>
<accession>A0A097KL14</accession>
<dbReference type="Pfam" id="PF03118">
    <property type="entry name" value="RNA_pol_A_CTD"/>
    <property type="match status" value="1"/>
</dbReference>
<comment type="catalytic activity">
    <reaction evidence="7 8">
        <text>RNA(n) + a ribonucleoside 5'-triphosphate = RNA(n+1) + diphosphate</text>
        <dbReference type="Rhea" id="RHEA:21248"/>
        <dbReference type="Rhea" id="RHEA-COMP:14527"/>
        <dbReference type="Rhea" id="RHEA-COMP:17342"/>
        <dbReference type="ChEBI" id="CHEBI:33019"/>
        <dbReference type="ChEBI" id="CHEBI:61557"/>
        <dbReference type="ChEBI" id="CHEBI:140395"/>
        <dbReference type="EC" id="2.7.7.6"/>
    </reaction>
</comment>
<evidence type="ECO:0000256" key="2">
    <source>
        <dbReference type="ARBA" id="ARBA00007123"/>
    </source>
</evidence>
<dbReference type="CDD" id="cd06928">
    <property type="entry name" value="RNAP_alpha_NTD"/>
    <property type="match status" value="1"/>
</dbReference>
<comment type="domain">
    <text evidence="8">The N-terminal domain is essential for RNAP assembly and basal transcription, whereas the C-terminal domain is involved in interaction with transcriptional regulators and with upstream promoter elements.</text>
</comment>
<evidence type="ECO:0000256" key="7">
    <source>
        <dbReference type="ARBA" id="ARBA00048552"/>
    </source>
</evidence>
<dbReference type="EC" id="2.7.7.6" evidence="8"/>
<keyword evidence="5 8" id="KW-0548">Nucleotidyltransferase</keyword>
<evidence type="ECO:0000256" key="4">
    <source>
        <dbReference type="ARBA" id="ARBA00022679"/>
    </source>
</evidence>
<dbReference type="Pfam" id="PF01000">
    <property type="entry name" value="RNA_pol_A_bac"/>
    <property type="match status" value="1"/>
</dbReference>
<evidence type="ECO:0000256" key="8">
    <source>
        <dbReference type="HAMAP-Rule" id="MF_00059"/>
    </source>
</evidence>
<evidence type="ECO:0000256" key="1">
    <source>
        <dbReference type="ARBA" id="ARBA00004026"/>
    </source>
</evidence>
<evidence type="ECO:0000256" key="5">
    <source>
        <dbReference type="ARBA" id="ARBA00022695"/>
    </source>
</evidence>
<reference evidence="10" key="1">
    <citation type="journal article" date="2014" name="BMC Evol. Biol.">
        <title>Chloroplast phylogenomic analysis resolves deep-level relationships within the green algal class Trebouxiophyceae.</title>
        <authorList>
            <person name="Lemieux C."/>
            <person name="Otis C."/>
            <person name="Turmel M."/>
        </authorList>
    </citation>
    <scope>NUCLEOTIDE SEQUENCE</scope>
</reference>
<dbReference type="SUPFAM" id="SSF55257">
    <property type="entry name" value="RBP11-like subunits of RNA polymerase"/>
    <property type="match status" value="1"/>
</dbReference>
<dbReference type="InterPro" id="IPR036603">
    <property type="entry name" value="RBP11-like"/>
</dbReference>
<feature type="region of interest" description="Alpha N-terminal domain (alpha-NTD)" evidence="8">
    <location>
        <begin position="1"/>
        <end position="422"/>
    </location>
</feature>
<comment type="similarity">
    <text evidence="2 8">Belongs to the RNA polymerase alpha chain family.</text>
</comment>
<keyword evidence="3 8" id="KW-0240">DNA-directed RNA polymerase</keyword>
<keyword evidence="10" id="KW-0934">Plastid</keyword>
<keyword evidence="6 8" id="KW-0804">Transcription</keyword>
<dbReference type="HAMAP" id="MF_00059">
    <property type="entry name" value="RNApol_bact_RpoA"/>
    <property type="match status" value="1"/>
</dbReference>
<gene>
    <name evidence="8 10" type="primary">rpoA</name>
</gene>
<dbReference type="GO" id="GO:0003677">
    <property type="term" value="F:DNA binding"/>
    <property type="evidence" value="ECO:0007669"/>
    <property type="project" value="UniProtKB-UniRule"/>
</dbReference>
<name>A0A097KL14_9CHLO</name>
<dbReference type="Gene3D" id="2.170.120.12">
    <property type="entry name" value="DNA-directed RNA polymerase, insert domain"/>
    <property type="match status" value="1"/>
</dbReference>
<proteinExistence type="inferred from homology"/>
<dbReference type="InterPro" id="IPR011262">
    <property type="entry name" value="DNA-dir_RNA_pol_insert"/>
</dbReference>
<evidence type="ECO:0000256" key="3">
    <source>
        <dbReference type="ARBA" id="ARBA00022478"/>
    </source>
</evidence>
<dbReference type="GO" id="GO:0000428">
    <property type="term" value="C:DNA-directed RNA polymerase complex"/>
    <property type="evidence" value="ECO:0007669"/>
    <property type="project" value="UniProtKB-KW"/>
</dbReference>